<dbReference type="Pfam" id="PF14344">
    <property type="entry name" value="DUF4397"/>
    <property type="match status" value="2"/>
</dbReference>
<keyword evidence="3" id="KW-1185">Reference proteome</keyword>
<organism evidence="2 3">
    <name type="scientific">Calidithermus terrae</name>
    <dbReference type="NCBI Taxonomy" id="1408545"/>
    <lineage>
        <taxon>Bacteria</taxon>
        <taxon>Thermotogati</taxon>
        <taxon>Deinococcota</taxon>
        <taxon>Deinococci</taxon>
        <taxon>Thermales</taxon>
        <taxon>Thermaceae</taxon>
        <taxon>Calidithermus</taxon>
    </lineage>
</organism>
<proteinExistence type="predicted"/>
<sequence>MKRILLLAGLLVLGLGLGLTQGSQARLRVAHLSPDAPAVDVWVNGVRVLSRVSYKNVGAYLNVRGGVNQVWVMPAGQVTPRLIDTRVTLEAGRSYTVAAVGFAKDVQARLFLDEIAAPPEGSASVRLVHASPDAPPVDAVLSGEQPLLLRNNLKFGEATPYVAIPARGYPVEVRPTGTATAALNLPEVRLEAGRVYSVFVVGSVAANSLEAVLVLDNPLTGGQ</sequence>
<protein>
    <recommendedName>
        <fullName evidence="1">DUF4397 domain-containing protein</fullName>
    </recommendedName>
</protein>
<evidence type="ECO:0000313" key="2">
    <source>
        <dbReference type="EMBL" id="RIH90256.1"/>
    </source>
</evidence>
<feature type="domain" description="DUF4397" evidence="1">
    <location>
        <begin position="25"/>
        <end position="139"/>
    </location>
</feature>
<dbReference type="Proteomes" id="UP000265715">
    <property type="component" value="Unassembled WGS sequence"/>
</dbReference>
<dbReference type="RefSeq" id="WP_245971500.1">
    <property type="nucleotide sequence ID" value="NZ_QXDL01000013.1"/>
</dbReference>
<comment type="caution">
    <text evidence="2">The sequence shown here is derived from an EMBL/GenBank/DDBJ whole genome shotgun (WGS) entry which is preliminary data.</text>
</comment>
<name>A0A399F3L4_9DEIN</name>
<dbReference type="InterPro" id="IPR025510">
    <property type="entry name" value="DUF4397"/>
</dbReference>
<evidence type="ECO:0000259" key="1">
    <source>
        <dbReference type="Pfam" id="PF14344"/>
    </source>
</evidence>
<accession>A0A399F3L4</accession>
<evidence type="ECO:0000313" key="3">
    <source>
        <dbReference type="Proteomes" id="UP000265715"/>
    </source>
</evidence>
<reference evidence="2 3" key="1">
    <citation type="submission" date="2018-08" db="EMBL/GenBank/DDBJ databases">
        <title>Meiothermus terrae DSM 26712 genome sequencing project.</title>
        <authorList>
            <person name="Da Costa M.S."/>
            <person name="Albuquerque L."/>
            <person name="Raposo P."/>
            <person name="Froufe H.J.C."/>
            <person name="Barroso C.S."/>
            <person name="Egas C."/>
        </authorList>
    </citation>
    <scope>NUCLEOTIDE SEQUENCE [LARGE SCALE GENOMIC DNA]</scope>
    <source>
        <strain evidence="2 3">DSM 26712</strain>
    </source>
</reference>
<dbReference type="AlphaFoldDB" id="A0A399F3L4"/>
<feature type="domain" description="DUF4397" evidence="1">
    <location>
        <begin position="150"/>
        <end position="217"/>
    </location>
</feature>
<gene>
    <name evidence="2" type="ORF">Mterra_00565</name>
</gene>
<dbReference type="EMBL" id="QXDL01000013">
    <property type="protein sequence ID" value="RIH90256.1"/>
    <property type="molecule type" value="Genomic_DNA"/>
</dbReference>